<proteinExistence type="predicted"/>
<sequence>MKKWLLMILIFPLLANAAYERNKARPVNNVVFGKVETVRYITEQDIVKAQANGWETLLGAVVGGVIGHQFGSGRGKEVATAVGAVAGAGIARNSANREYRVEYRLVELLIKTENNQLIDVIQDVDKNMLFSRGDRVRILYFNDGVRVDIEY</sequence>
<evidence type="ECO:0000256" key="1">
    <source>
        <dbReference type="ARBA" id="ARBA00004370"/>
    </source>
</evidence>
<evidence type="ECO:0000313" key="5">
    <source>
        <dbReference type="EMBL" id="UUM29746.1"/>
    </source>
</evidence>
<evidence type="ECO:0000256" key="3">
    <source>
        <dbReference type="SAM" id="SignalP"/>
    </source>
</evidence>
<protein>
    <submittedName>
        <fullName evidence="5">Glycine zipper 2TM domain-containing protein</fullName>
    </submittedName>
</protein>
<keyword evidence="2" id="KW-0472">Membrane</keyword>
<dbReference type="InterPro" id="IPR008816">
    <property type="entry name" value="Gly_zipper_2TM_dom"/>
</dbReference>
<dbReference type="InterPro" id="IPR051407">
    <property type="entry name" value="Bact_OM_lipoprot/Surf_antigen"/>
</dbReference>
<feature type="chain" id="PRO_5047469409" evidence="3">
    <location>
        <begin position="18"/>
        <end position="151"/>
    </location>
</feature>
<evidence type="ECO:0000259" key="4">
    <source>
        <dbReference type="Pfam" id="PF05433"/>
    </source>
</evidence>
<keyword evidence="3" id="KW-0732">Signal</keyword>
<organism evidence="5 6">
    <name type="scientific">Vibrio japonicus</name>
    <dbReference type="NCBI Taxonomy" id="1824638"/>
    <lineage>
        <taxon>Bacteria</taxon>
        <taxon>Pseudomonadati</taxon>
        <taxon>Pseudomonadota</taxon>
        <taxon>Gammaproteobacteria</taxon>
        <taxon>Vibrionales</taxon>
        <taxon>Vibrionaceae</taxon>
        <taxon>Vibrio</taxon>
    </lineage>
</organism>
<dbReference type="RefSeq" id="WP_257083536.1">
    <property type="nucleotide sequence ID" value="NZ_CP102096.1"/>
</dbReference>
<dbReference type="PANTHER" id="PTHR35603:SF2">
    <property type="entry name" value="OUTER MEMBRANE LIPOPROTEIN"/>
    <property type="match status" value="1"/>
</dbReference>
<dbReference type="Proteomes" id="UP001058602">
    <property type="component" value="Chromosome 1"/>
</dbReference>
<accession>A0ABY5LD20</accession>
<gene>
    <name evidence="5" type="ORF">NP165_08450</name>
</gene>
<dbReference type="EMBL" id="CP102096">
    <property type="protein sequence ID" value="UUM29746.1"/>
    <property type="molecule type" value="Genomic_DNA"/>
</dbReference>
<feature type="signal peptide" evidence="3">
    <location>
        <begin position="1"/>
        <end position="17"/>
    </location>
</feature>
<feature type="domain" description="Glycine zipper 2TM" evidence="4">
    <location>
        <begin position="56"/>
        <end position="93"/>
    </location>
</feature>
<keyword evidence="6" id="KW-1185">Reference proteome</keyword>
<dbReference type="PANTHER" id="PTHR35603">
    <property type="match status" value="1"/>
</dbReference>
<reference evidence="5" key="1">
    <citation type="submission" date="2022-07" db="EMBL/GenBank/DDBJ databases">
        <title>Complete genome of Vibrio japonicus strain JCM 31412T and phylogenomic assessment of the Nereis clade of the genus Vibrio.</title>
        <authorList>
            <person name="Shlafstein M.D."/>
            <person name="Emsley S.A."/>
            <person name="Ushijima B."/>
            <person name="Videau P."/>
            <person name="Saw J.H."/>
        </authorList>
    </citation>
    <scope>NUCLEOTIDE SEQUENCE</scope>
    <source>
        <strain evidence="5">JCM 31412</strain>
    </source>
</reference>
<name>A0ABY5LD20_9VIBR</name>
<evidence type="ECO:0000313" key="6">
    <source>
        <dbReference type="Proteomes" id="UP001058602"/>
    </source>
</evidence>
<evidence type="ECO:0000256" key="2">
    <source>
        <dbReference type="ARBA" id="ARBA00023136"/>
    </source>
</evidence>
<dbReference type="Pfam" id="PF05433">
    <property type="entry name" value="Rick_17kDa_Anti"/>
    <property type="match status" value="1"/>
</dbReference>
<comment type="subcellular location">
    <subcellularLocation>
        <location evidence="1">Membrane</location>
    </subcellularLocation>
</comment>